<evidence type="ECO:0000256" key="2">
    <source>
        <dbReference type="ARBA" id="ARBA00022448"/>
    </source>
</evidence>
<feature type="domain" description="Solute-binding protein family 5" evidence="4">
    <location>
        <begin position="258"/>
        <end position="579"/>
    </location>
</feature>
<dbReference type="InterPro" id="IPR039424">
    <property type="entry name" value="SBP_5"/>
</dbReference>
<evidence type="ECO:0000256" key="1">
    <source>
        <dbReference type="ARBA" id="ARBA00005695"/>
    </source>
</evidence>
<organism evidence="5 6">
    <name type="scientific">Natrarchaeobaculum sulfurireducens</name>
    <dbReference type="NCBI Taxonomy" id="2044521"/>
    <lineage>
        <taxon>Archaea</taxon>
        <taxon>Methanobacteriati</taxon>
        <taxon>Methanobacteriota</taxon>
        <taxon>Stenosarchaea group</taxon>
        <taxon>Halobacteria</taxon>
        <taxon>Halobacteriales</taxon>
        <taxon>Natrialbaceae</taxon>
        <taxon>Natrarchaeobaculum</taxon>
    </lineage>
</organism>
<evidence type="ECO:0000256" key="3">
    <source>
        <dbReference type="ARBA" id="ARBA00022729"/>
    </source>
</evidence>
<keyword evidence="2" id="KW-0813">Transport</keyword>
<dbReference type="RefSeq" id="WP_117368626.1">
    <property type="nucleotide sequence ID" value="NZ_CP027033.1"/>
</dbReference>
<dbReference type="Gene3D" id="3.10.105.10">
    <property type="entry name" value="Dipeptide-binding Protein, Domain 3"/>
    <property type="match status" value="2"/>
</dbReference>
<dbReference type="SUPFAM" id="SSF53850">
    <property type="entry name" value="Periplasmic binding protein-like II"/>
    <property type="match status" value="2"/>
</dbReference>
<dbReference type="Pfam" id="PF00496">
    <property type="entry name" value="SBP_bac_5"/>
    <property type="match status" value="1"/>
</dbReference>
<dbReference type="InterPro" id="IPR000914">
    <property type="entry name" value="SBP_5_dom"/>
</dbReference>
<name>A0A346PQZ1_9EURY</name>
<reference evidence="6" key="1">
    <citation type="submission" date="2018-02" db="EMBL/GenBank/DDBJ databases">
        <title>Phenotypic and genomic properties of facultatively anaerobic sulfur-reducing natronoarchaea from hypersaline soda lakes.</title>
        <authorList>
            <person name="Sorokin D.Y."/>
            <person name="Kublanov I.V."/>
            <person name="Roman P."/>
            <person name="Sinninghe Damste J.S."/>
            <person name="Golyshin P.N."/>
            <person name="Rojo D."/>
            <person name="Ciordia S."/>
            <person name="Mena M.D.C."/>
            <person name="Ferrer M."/>
            <person name="Messina E."/>
            <person name="Smedile F."/>
            <person name="La Spada G."/>
            <person name="La Cono V."/>
            <person name="Yakimov M.M."/>
        </authorList>
    </citation>
    <scope>NUCLEOTIDE SEQUENCE [LARGE SCALE GENOMIC DNA]</scope>
    <source>
        <strain evidence="6">AArc-Mg</strain>
    </source>
</reference>
<dbReference type="PANTHER" id="PTHR30290">
    <property type="entry name" value="PERIPLASMIC BINDING COMPONENT OF ABC TRANSPORTER"/>
    <property type="match status" value="1"/>
</dbReference>
<evidence type="ECO:0000259" key="4">
    <source>
        <dbReference type="Pfam" id="PF00496"/>
    </source>
</evidence>
<comment type="similarity">
    <text evidence="1">Belongs to the bacterial solute-binding protein 5 family.</text>
</comment>
<proteinExistence type="inferred from homology"/>
<dbReference type="GO" id="GO:1904680">
    <property type="term" value="F:peptide transmembrane transporter activity"/>
    <property type="evidence" value="ECO:0007669"/>
    <property type="project" value="TreeGrafter"/>
</dbReference>
<dbReference type="EMBL" id="CP027033">
    <property type="protein sequence ID" value="AXR81936.1"/>
    <property type="molecule type" value="Genomic_DNA"/>
</dbReference>
<accession>A0A346PQZ1</accession>
<dbReference type="Proteomes" id="UP000258613">
    <property type="component" value="Chromosome"/>
</dbReference>
<dbReference type="GeneID" id="37642419"/>
<dbReference type="PANTHER" id="PTHR30290:SF9">
    <property type="entry name" value="OLIGOPEPTIDE-BINDING PROTEIN APPA"/>
    <property type="match status" value="1"/>
</dbReference>
<dbReference type="AlphaFoldDB" id="A0A346PQZ1"/>
<keyword evidence="6" id="KW-1185">Reference proteome</keyword>
<sequence>MGDDAPFVTRRGALAGLGSVAASSLAGCSERLWSRAENTTPAQVELTIKTVPADDDVVAAKILSQLRDNLREAGIDTTHEPIPEMNLYRDVLLEQDYDLFVVRHPGFDEMDALRGLLHSDFVNERGWQNPLQFSDVTIDGHLEQQRTANEDDREAMLTDLFEYFDETTPYTVIGFPDRIGGVREEISAPAPPTRPVEYYEILSREPDDGSRDDPLVVGVFGEGLGDRLNPIVADRTRIDGLLGLLYDPLARPVGEDGELVPWLAEEVDWDDSDGLEATITLREGLRWHDDERLDADDVAFTMEFLEDTSMGSVEGGVPAHRYRCRQTVLQTVEQTDTRTVTFSFGDSNRAVAERSLTIPILPKHVWESRSEVIAEYRTDALATDNQEPVGSGLLELTEVTSAEIVLDPFEEHVFRDSSADRPDVLSDFSQYSGLRFRTYPNPGSMVESLLDGEIDLTTGMISSTEREALSDASDSMLRTASSTSFYMIGYNLHHEDLGNPRFRRVISRLVDREYVVSEFLDGQGKPATRYSSLVGLRDDEWGFDQPSDLTTFPGSDGEVNPTRVRSLFEDAGYRYEDDELLR</sequence>
<evidence type="ECO:0000313" key="5">
    <source>
        <dbReference type="EMBL" id="AXR81936.1"/>
    </source>
</evidence>
<dbReference type="Gene3D" id="3.40.190.10">
    <property type="entry name" value="Periplasmic binding protein-like II"/>
    <property type="match status" value="1"/>
</dbReference>
<evidence type="ECO:0000313" key="6">
    <source>
        <dbReference type="Proteomes" id="UP000258613"/>
    </source>
</evidence>
<keyword evidence="3" id="KW-0732">Signal</keyword>
<dbReference type="KEGG" id="nag:AArcMg_1929"/>
<gene>
    <name evidence="5" type="ORF">AArcMg_1929</name>
</gene>
<protein>
    <submittedName>
        <fullName evidence="5">Substrate binding protein</fullName>
    </submittedName>
</protein>
<dbReference type="GO" id="GO:0015833">
    <property type="term" value="P:peptide transport"/>
    <property type="evidence" value="ECO:0007669"/>
    <property type="project" value="TreeGrafter"/>
</dbReference>
<dbReference type="OrthoDB" id="233597at2157"/>